<dbReference type="Proteomes" id="UP000813461">
    <property type="component" value="Unassembled WGS sequence"/>
</dbReference>
<name>A0A8K0RD44_9PLEO</name>
<sequence length="282" mass="31429">MASDQATIAYDSTTKGMRIGYTAEAFKDLGSECWVTFNLYDMEGDIIPWPIYYAGPTSPDVIDLPILKWNSRIQALRSTPLYKIGLHAYDLWEAHFGPPEPRRAASVQSATHSRTEQASPKMTRSHQPAKDVGRPDNSANKRKAVGHSPTIDNDRNKKLKQAEVMGPPSKLQALCAERRRQKLQAKHSKPIGPPKDTVGDGVSKINKSFQVAIGRQTSLPMYTAQERSKPINPVVTKPSPDNSGRTIENRPSGTPPNCWLGSCTHSRYCRFADDSMEHRRCE</sequence>
<feature type="compositionally biased region" description="Basic residues" evidence="1">
    <location>
        <begin position="179"/>
        <end position="189"/>
    </location>
</feature>
<feature type="region of interest" description="Disordered" evidence="1">
    <location>
        <begin position="227"/>
        <end position="256"/>
    </location>
</feature>
<reference evidence="2" key="1">
    <citation type="journal article" date="2021" name="Nat. Commun.">
        <title>Genetic determinants of endophytism in the Arabidopsis root mycobiome.</title>
        <authorList>
            <person name="Mesny F."/>
            <person name="Miyauchi S."/>
            <person name="Thiergart T."/>
            <person name="Pickel B."/>
            <person name="Atanasova L."/>
            <person name="Karlsson M."/>
            <person name="Huettel B."/>
            <person name="Barry K.W."/>
            <person name="Haridas S."/>
            <person name="Chen C."/>
            <person name="Bauer D."/>
            <person name="Andreopoulos W."/>
            <person name="Pangilinan J."/>
            <person name="LaButti K."/>
            <person name="Riley R."/>
            <person name="Lipzen A."/>
            <person name="Clum A."/>
            <person name="Drula E."/>
            <person name="Henrissat B."/>
            <person name="Kohler A."/>
            <person name="Grigoriev I.V."/>
            <person name="Martin F.M."/>
            <person name="Hacquard S."/>
        </authorList>
    </citation>
    <scope>NUCLEOTIDE SEQUENCE</scope>
    <source>
        <strain evidence="2">MPI-SDFR-AT-0120</strain>
    </source>
</reference>
<keyword evidence="3" id="KW-1185">Reference proteome</keyword>
<protein>
    <submittedName>
        <fullName evidence="2">Uncharacterized protein</fullName>
    </submittedName>
</protein>
<proteinExistence type="predicted"/>
<gene>
    <name evidence="2" type="ORF">FB567DRAFT_515189</name>
</gene>
<evidence type="ECO:0000313" key="3">
    <source>
        <dbReference type="Proteomes" id="UP000813461"/>
    </source>
</evidence>
<evidence type="ECO:0000313" key="2">
    <source>
        <dbReference type="EMBL" id="KAH7093354.1"/>
    </source>
</evidence>
<accession>A0A8K0RD44</accession>
<comment type="caution">
    <text evidence="2">The sequence shown here is derived from an EMBL/GenBank/DDBJ whole genome shotgun (WGS) entry which is preliminary data.</text>
</comment>
<organism evidence="2 3">
    <name type="scientific">Paraphoma chrysanthemicola</name>
    <dbReference type="NCBI Taxonomy" id="798071"/>
    <lineage>
        <taxon>Eukaryota</taxon>
        <taxon>Fungi</taxon>
        <taxon>Dikarya</taxon>
        <taxon>Ascomycota</taxon>
        <taxon>Pezizomycotina</taxon>
        <taxon>Dothideomycetes</taxon>
        <taxon>Pleosporomycetidae</taxon>
        <taxon>Pleosporales</taxon>
        <taxon>Pleosporineae</taxon>
        <taxon>Phaeosphaeriaceae</taxon>
        <taxon>Paraphoma</taxon>
    </lineage>
</organism>
<evidence type="ECO:0000256" key="1">
    <source>
        <dbReference type="SAM" id="MobiDB-lite"/>
    </source>
</evidence>
<feature type="region of interest" description="Disordered" evidence="1">
    <location>
        <begin position="100"/>
        <end position="202"/>
    </location>
</feature>
<dbReference type="AlphaFoldDB" id="A0A8K0RD44"/>
<feature type="compositionally biased region" description="Polar residues" evidence="1">
    <location>
        <begin position="106"/>
        <end position="126"/>
    </location>
</feature>
<feature type="compositionally biased region" description="Polar residues" evidence="1">
    <location>
        <begin position="239"/>
        <end position="252"/>
    </location>
</feature>
<dbReference type="EMBL" id="JAGMVJ010000002">
    <property type="protein sequence ID" value="KAH7093354.1"/>
    <property type="molecule type" value="Genomic_DNA"/>
</dbReference>